<dbReference type="Proteomes" id="UP000824782">
    <property type="component" value="Unassembled WGS sequence"/>
</dbReference>
<dbReference type="FunFam" id="1.20.1070.10:FF:000013">
    <property type="entry name" value="Olfactory receptor"/>
    <property type="match status" value="1"/>
</dbReference>
<feature type="transmembrane region" description="Helical" evidence="11">
    <location>
        <begin position="40"/>
        <end position="62"/>
    </location>
</feature>
<comment type="caution">
    <text evidence="14">The sequence shown here is derived from an EMBL/GenBank/DDBJ whole genome shotgun (WGS) entry which is preliminary data.</text>
</comment>
<evidence type="ECO:0000256" key="5">
    <source>
        <dbReference type="ARBA" id="ARBA00022725"/>
    </source>
</evidence>
<evidence type="ECO:0000256" key="7">
    <source>
        <dbReference type="ARBA" id="ARBA00023040"/>
    </source>
</evidence>
<feature type="domain" description="G-protein coupled receptors family 1 profile" evidence="13">
    <location>
        <begin position="1"/>
        <end position="233"/>
    </location>
</feature>
<comment type="subcellular location">
    <subcellularLocation>
        <location evidence="1">Cell membrane</location>
        <topology evidence="1">Multi-pass membrane protein</topology>
    </subcellularLocation>
</comment>
<evidence type="ECO:0000256" key="3">
    <source>
        <dbReference type="ARBA" id="ARBA00022606"/>
    </source>
</evidence>
<feature type="transmembrane region" description="Helical" evidence="11">
    <location>
        <begin position="82"/>
        <end position="104"/>
    </location>
</feature>
<dbReference type="GO" id="GO:0004930">
    <property type="term" value="F:G protein-coupled receptor activity"/>
    <property type="evidence" value="ECO:0007669"/>
    <property type="project" value="UniProtKB-KW"/>
</dbReference>
<keyword evidence="3" id="KW-0716">Sensory transduction</keyword>
<accession>A0AAV6YHY8</accession>
<evidence type="ECO:0000313" key="16">
    <source>
        <dbReference type="Proteomes" id="UP000824782"/>
    </source>
</evidence>
<keyword evidence="9" id="KW-0675">Receptor</keyword>
<dbReference type="PROSITE" id="PS00237">
    <property type="entry name" value="G_PROTEIN_RECEP_F1_1"/>
    <property type="match status" value="1"/>
</dbReference>
<dbReference type="Pfam" id="PF13853">
    <property type="entry name" value="7tm_4"/>
    <property type="match status" value="1"/>
</dbReference>
<evidence type="ECO:0000256" key="4">
    <source>
        <dbReference type="ARBA" id="ARBA00022692"/>
    </source>
</evidence>
<dbReference type="PROSITE" id="PS50262">
    <property type="entry name" value="G_PROTEIN_RECEP_F1_2"/>
    <property type="match status" value="1"/>
</dbReference>
<name>A0AAV6YHY8_ENGPU</name>
<dbReference type="PRINTS" id="PR00245">
    <property type="entry name" value="OLFACTORYR"/>
</dbReference>
<keyword evidence="2" id="KW-1003">Cell membrane</keyword>
<dbReference type="InterPro" id="IPR017452">
    <property type="entry name" value="GPCR_Rhodpsn_7TM"/>
</dbReference>
<evidence type="ECO:0000256" key="1">
    <source>
        <dbReference type="ARBA" id="ARBA00004651"/>
    </source>
</evidence>
<feature type="transmembrane region" description="Helical" evidence="11">
    <location>
        <begin position="216"/>
        <end position="235"/>
    </location>
</feature>
<keyword evidence="4 11" id="KW-0812">Transmembrane</keyword>
<reference evidence="14" key="1">
    <citation type="thesis" date="2020" institute="ProQuest LLC" country="789 East Eisenhower Parkway, Ann Arbor, MI, USA">
        <title>Comparative Genomics and Chromosome Evolution.</title>
        <authorList>
            <person name="Mudd A.B."/>
        </authorList>
    </citation>
    <scope>NUCLEOTIDE SEQUENCE</scope>
    <source>
        <strain evidence="14">237g6f4</strain>
        <tissue evidence="14">Blood</tissue>
    </source>
</reference>
<organism evidence="14 16">
    <name type="scientific">Engystomops pustulosus</name>
    <name type="common">Tungara frog</name>
    <name type="synonym">Physalaemus pustulosus</name>
    <dbReference type="NCBI Taxonomy" id="76066"/>
    <lineage>
        <taxon>Eukaryota</taxon>
        <taxon>Metazoa</taxon>
        <taxon>Chordata</taxon>
        <taxon>Craniata</taxon>
        <taxon>Vertebrata</taxon>
        <taxon>Euteleostomi</taxon>
        <taxon>Amphibia</taxon>
        <taxon>Batrachia</taxon>
        <taxon>Anura</taxon>
        <taxon>Neobatrachia</taxon>
        <taxon>Hyloidea</taxon>
        <taxon>Leptodactylidae</taxon>
        <taxon>Leiuperinae</taxon>
        <taxon>Engystomops</taxon>
    </lineage>
</organism>
<feature type="transmembrane region" description="Helical" evidence="11">
    <location>
        <begin position="185"/>
        <end position="204"/>
    </location>
</feature>
<keyword evidence="7" id="KW-0297">G-protein coupled receptor</keyword>
<proteinExistence type="predicted"/>
<keyword evidence="8 11" id="KW-0472">Membrane</keyword>
<evidence type="ECO:0000256" key="12">
    <source>
        <dbReference type="SAM" id="SignalP"/>
    </source>
</evidence>
<protein>
    <recommendedName>
        <fullName evidence="13">G-protein coupled receptors family 1 profile domain-containing protein</fullName>
    </recommendedName>
</protein>
<evidence type="ECO:0000256" key="11">
    <source>
        <dbReference type="SAM" id="Phobius"/>
    </source>
</evidence>
<feature type="chain" id="PRO_5044715382" description="G-protein coupled receptors family 1 profile domain-containing protein" evidence="12">
    <location>
        <begin position="19"/>
        <end position="266"/>
    </location>
</feature>
<dbReference type="PANTHER" id="PTHR26450:SF439">
    <property type="entry name" value="OLFACTORY RECEPTOR"/>
    <property type="match status" value="1"/>
</dbReference>
<evidence type="ECO:0000256" key="10">
    <source>
        <dbReference type="ARBA" id="ARBA00023224"/>
    </source>
</evidence>
<keyword evidence="16" id="KW-1185">Reference proteome</keyword>
<keyword evidence="10" id="KW-0807">Transducer</keyword>
<keyword evidence="5" id="KW-0552">Olfaction</keyword>
<dbReference type="GO" id="GO:0005886">
    <property type="term" value="C:plasma membrane"/>
    <property type="evidence" value="ECO:0007669"/>
    <property type="project" value="UniProtKB-SubCell"/>
</dbReference>
<keyword evidence="6 11" id="KW-1133">Transmembrane helix</keyword>
<gene>
    <name evidence="15" type="ORF">GDO81_026033</name>
    <name evidence="14" type="ORF">GDO81_026034</name>
</gene>
<dbReference type="SUPFAM" id="SSF81321">
    <property type="entry name" value="Family A G protein-coupled receptor-like"/>
    <property type="match status" value="1"/>
</dbReference>
<dbReference type="InterPro" id="IPR000725">
    <property type="entry name" value="Olfact_rcpt"/>
</dbReference>
<dbReference type="GO" id="GO:0004984">
    <property type="term" value="F:olfactory receptor activity"/>
    <property type="evidence" value="ECO:0007669"/>
    <property type="project" value="InterPro"/>
</dbReference>
<dbReference type="EMBL" id="WNYA01040735">
    <property type="protein sequence ID" value="KAG8536596.1"/>
    <property type="molecule type" value="Genomic_DNA"/>
</dbReference>
<dbReference type="AlphaFoldDB" id="A0AAV6YHY8"/>
<evidence type="ECO:0000256" key="8">
    <source>
        <dbReference type="ARBA" id="ARBA00023136"/>
    </source>
</evidence>
<keyword evidence="12" id="KW-0732">Signal</keyword>
<evidence type="ECO:0000259" key="13">
    <source>
        <dbReference type="PROSITE" id="PS50262"/>
    </source>
</evidence>
<evidence type="ECO:0000313" key="14">
    <source>
        <dbReference type="EMBL" id="KAG8536596.1"/>
    </source>
</evidence>
<dbReference type="InterPro" id="IPR000276">
    <property type="entry name" value="GPCR_Rhodpsn"/>
</dbReference>
<evidence type="ECO:0000313" key="15">
    <source>
        <dbReference type="EMBL" id="KAG8536597.1"/>
    </source>
</evidence>
<feature type="transmembrane region" description="Helical" evidence="11">
    <location>
        <begin position="142"/>
        <end position="164"/>
    </location>
</feature>
<dbReference type="EMBL" id="WNYA01040728">
    <property type="protein sequence ID" value="KAG8536597.1"/>
    <property type="molecule type" value="Genomic_DNA"/>
</dbReference>
<dbReference type="PANTHER" id="PTHR26450">
    <property type="entry name" value="OLFACTORY RECEPTOR 56B1-RELATED"/>
    <property type="match status" value="1"/>
</dbReference>
<dbReference type="Gene3D" id="1.20.1070.10">
    <property type="entry name" value="Rhodopsin 7-helix transmembrane proteins"/>
    <property type="match status" value="1"/>
</dbReference>
<sequence length="266" mass="30138">MYHLICLLFLVNLSCTTTFMPKFLLGLAFELNQITLDDCLVQMWFIYVIVTFESTVILLMALDRYVAICKPLRYHHIMTNRFLTQLTLASLARSVLLMTPIVYLDTTVKFCKSYVILNFVCENMGLLKLACGDISRVQAIGLVVRMVITVVDGCLLLLSYLSILHTTMFLLKQSRNKALNTCSSHIIVALMIYASSVLSALIYRLETSVSVDIQNLTSAIYFLLPATINPIIYGVRVKEIWISLQKMFGYKEGVNQNAHNMGHNNN</sequence>
<evidence type="ECO:0000256" key="2">
    <source>
        <dbReference type="ARBA" id="ARBA00022475"/>
    </source>
</evidence>
<feature type="signal peptide" evidence="12">
    <location>
        <begin position="1"/>
        <end position="18"/>
    </location>
</feature>
<evidence type="ECO:0000256" key="9">
    <source>
        <dbReference type="ARBA" id="ARBA00023170"/>
    </source>
</evidence>
<dbReference type="InterPro" id="IPR050402">
    <property type="entry name" value="OR51/52/56-like"/>
</dbReference>
<evidence type="ECO:0000256" key="6">
    <source>
        <dbReference type="ARBA" id="ARBA00022989"/>
    </source>
</evidence>